<dbReference type="NCBIfam" id="TIGR03803">
    <property type="entry name" value="Gloeo_Verruco"/>
    <property type="match status" value="1"/>
</dbReference>
<evidence type="ECO:0000313" key="1">
    <source>
        <dbReference type="EMBL" id="SFK40118.1"/>
    </source>
</evidence>
<dbReference type="AlphaFoldDB" id="A0A1I3Z7Q4"/>
<keyword evidence="2" id="KW-1185">Reference proteome</keyword>
<dbReference type="InterPro" id="IPR022519">
    <property type="entry name" value="Gloeo/Verruco_rpt"/>
</dbReference>
<dbReference type="EMBL" id="FOSN01000007">
    <property type="protein sequence ID" value="SFK40118.1"/>
    <property type="molecule type" value="Genomic_DNA"/>
</dbReference>
<protein>
    <submittedName>
        <fullName evidence="1">Gloeo_Verruco repeat-containing protein</fullName>
    </submittedName>
</protein>
<reference evidence="1 2" key="1">
    <citation type="submission" date="2016-10" db="EMBL/GenBank/DDBJ databases">
        <authorList>
            <person name="de Groot N.N."/>
        </authorList>
    </citation>
    <scope>NUCLEOTIDE SEQUENCE [LARGE SCALE GENOMIC DNA]</scope>
    <source>
        <strain evidence="1 2">NE2</strain>
    </source>
</reference>
<proteinExistence type="predicted"/>
<dbReference type="OrthoDB" id="7432613at2"/>
<name>A0A1I3Z7Q4_9HYPH</name>
<accession>A0A1I3Z7Q4</accession>
<gene>
    <name evidence="1" type="ORF">SAMN05444581_107138</name>
</gene>
<dbReference type="Proteomes" id="UP000198755">
    <property type="component" value="Unassembled WGS sequence"/>
</dbReference>
<dbReference type="RefSeq" id="WP_091681634.1">
    <property type="nucleotide sequence ID" value="NZ_FOSN01000007.1"/>
</dbReference>
<organism evidence="1 2">
    <name type="scientific">Methylocapsa palsarum</name>
    <dbReference type="NCBI Taxonomy" id="1612308"/>
    <lineage>
        <taxon>Bacteria</taxon>
        <taxon>Pseudomonadati</taxon>
        <taxon>Pseudomonadota</taxon>
        <taxon>Alphaproteobacteria</taxon>
        <taxon>Hyphomicrobiales</taxon>
        <taxon>Beijerinckiaceae</taxon>
        <taxon>Methylocapsa</taxon>
    </lineage>
</organism>
<sequence length="74" mass="7837">MIRIDSPAGYNGTFFKLTPPAAGKTQWTEASYSFNGANGSNPMASLTSYNGALYGTTYSGGPCNCGTVFKIQWP</sequence>
<evidence type="ECO:0000313" key="2">
    <source>
        <dbReference type="Proteomes" id="UP000198755"/>
    </source>
</evidence>